<proteinExistence type="inferred from homology"/>
<comment type="similarity">
    <text evidence="2">Belongs to the NAD(P)-dependent epimerase/dehydratase family.</text>
</comment>
<dbReference type="SUPFAM" id="SSF51735">
    <property type="entry name" value="NAD(P)-binding Rossmann-fold domains"/>
    <property type="match status" value="1"/>
</dbReference>
<dbReference type="KEGG" id="mass:CR152_11340"/>
<dbReference type="Proteomes" id="UP000229897">
    <property type="component" value="Chromosome"/>
</dbReference>
<dbReference type="Pfam" id="PF01370">
    <property type="entry name" value="Epimerase"/>
    <property type="match status" value="1"/>
</dbReference>
<dbReference type="InterPro" id="IPR001509">
    <property type="entry name" value="Epimerase_deHydtase"/>
</dbReference>
<organism evidence="4 5">
    <name type="scientific">Massilia violaceinigra</name>
    <dbReference type="NCBI Taxonomy" id="2045208"/>
    <lineage>
        <taxon>Bacteria</taxon>
        <taxon>Pseudomonadati</taxon>
        <taxon>Pseudomonadota</taxon>
        <taxon>Betaproteobacteria</taxon>
        <taxon>Burkholderiales</taxon>
        <taxon>Oxalobacteraceae</taxon>
        <taxon>Telluria group</taxon>
        <taxon>Massilia</taxon>
    </lineage>
</organism>
<dbReference type="OrthoDB" id="5295702at2"/>
<feature type="domain" description="NAD-dependent epimerase/dehydratase" evidence="3">
    <location>
        <begin position="21"/>
        <end position="246"/>
    </location>
</feature>
<dbReference type="PANTHER" id="PTHR43000">
    <property type="entry name" value="DTDP-D-GLUCOSE 4,6-DEHYDRATASE-RELATED"/>
    <property type="match status" value="1"/>
</dbReference>
<dbReference type="EMBL" id="CP024608">
    <property type="protein sequence ID" value="ATQ75047.1"/>
    <property type="molecule type" value="Genomic_DNA"/>
</dbReference>
<keyword evidence="5" id="KW-1185">Reference proteome</keyword>
<gene>
    <name evidence="4" type="ORF">CR152_11340</name>
</gene>
<dbReference type="AlphaFoldDB" id="A0A2D2DJ93"/>
<dbReference type="Gene3D" id="3.90.25.10">
    <property type="entry name" value="UDP-galactose 4-epimerase, domain 1"/>
    <property type="match status" value="1"/>
</dbReference>
<name>A0A2D2DJ93_9BURK</name>
<dbReference type="InterPro" id="IPR036291">
    <property type="entry name" value="NAD(P)-bd_dom_sf"/>
</dbReference>
<evidence type="ECO:0000313" key="5">
    <source>
        <dbReference type="Proteomes" id="UP000229897"/>
    </source>
</evidence>
<evidence type="ECO:0000256" key="1">
    <source>
        <dbReference type="ARBA" id="ARBA00005125"/>
    </source>
</evidence>
<evidence type="ECO:0000313" key="4">
    <source>
        <dbReference type="EMBL" id="ATQ75047.1"/>
    </source>
</evidence>
<accession>A0A2D2DJ93</accession>
<protein>
    <submittedName>
        <fullName evidence="4">GDP-mannose 4,6 dehydratase</fullName>
    </submittedName>
</protein>
<comment type="pathway">
    <text evidence="1">Bacterial outer membrane biogenesis; LPS O-antigen biosynthesis.</text>
</comment>
<dbReference type="Gene3D" id="3.40.50.720">
    <property type="entry name" value="NAD(P)-binding Rossmann-like Domain"/>
    <property type="match status" value="1"/>
</dbReference>
<sequence length="314" mass="33496">MTGMVTETSPAPGAEGQGKRALITGLHGFTGRYVARELAAAGYRVFGTVVPGHGSDAPEPDVFAVDLLDRAGVAAMIEQVQPDVVVHLAGIAFVAHANAELIYRVNIVGTRNLLEALAAQRHQPSAVLLASSANVYGNASAGQIDESLAPAPANDYAVSKLAMEHMAQLWSDKLPIIIVRPFNYTGVGQDDNFLLPKIVSHFRKAAPVIELGNQAIARDFSDVRMVADSYRRLLASNVAGQTFNICSGQAHSLGEVIALMESIAGYRIEVKVNPAFVRAKDVLVLMGNNEKLRGAIGAMSPIPLADTLRWMYQA</sequence>
<evidence type="ECO:0000256" key="2">
    <source>
        <dbReference type="ARBA" id="ARBA00007637"/>
    </source>
</evidence>
<evidence type="ECO:0000259" key="3">
    <source>
        <dbReference type="Pfam" id="PF01370"/>
    </source>
</evidence>
<reference evidence="4" key="1">
    <citation type="submission" date="2017-10" db="EMBL/GenBank/DDBJ databases">
        <title>Massilia psychrophilum sp. nov., a novel purple-pigmented bacterium isolated from Tianshan glacier, Xinjiang Municipality, China.</title>
        <authorList>
            <person name="Wang H."/>
        </authorList>
    </citation>
    <scope>NUCLEOTIDE SEQUENCE [LARGE SCALE GENOMIC DNA]</scope>
    <source>
        <strain evidence="4">B2</strain>
    </source>
</reference>